<dbReference type="EMBL" id="JABEZX010000002">
    <property type="protein sequence ID" value="MBA0549961.1"/>
    <property type="molecule type" value="Genomic_DNA"/>
</dbReference>
<comment type="caution">
    <text evidence="1">The sequence shown here is derived from an EMBL/GenBank/DDBJ whole genome shotgun (WGS) entry which is preliminary data.</text>
</comment>
<evidence type="ECO:0000313" key="1">
    <source>
        <dbReference type="EMBL" id="MBA0549961.1"/>
    </source>
</evidence>
<gene>
    <name evidence="1" type="ORF">Golob_020950</name>
</gene>
<dbReference type="PANTHER" id="PTHR48009:SF4">
    <property type="entry name" value="LEUCINE-RICH REPEAT (LRR) FAMILY PROTEIN"/>
    <property type="match status" value="1"/>
</dbReference>
<dbReference type="PANTHER" id="PTHR48009">
    <property type="entry name" value="LEUCINE-RICH REPEAT (LRR) FAMILY PROTEIN"/>
    <property type="match status" value="1"/>
</dbReference>
<dbReference type="Proteomes" id="UP000593572">
    <property type="component" value="Unassembled WGS sequence"/>
</dbReference>
<dbReference type="InterPro" id="IPR001611">
    <property type="entry name" value="Leu-rich_rpt"/>
</dbReference>
<dbReference type="InterPro" id="IPR053213">
    <property type="entry name" value="RLP29"/>
</dbReference>
<protein>
    <submittedName>
        <fullName evidence="1">Uncharacterized protein</fullName>
    </submittedName>
</protein>
<dbReference type="SUPFAM" id="SSF52058">
    <property type="entry name" value="L domain-like"/>
    <property type="match status" value="1"/>
</dbReference>
<evidence type="ECO:0000313" key="2">
    <source>
        <dbReference type="Proteomes" id="UP000593572"/>
    </source>
</evidence>
<dbReference type="InterPro" id="IPR032675">
    <property type="entry name" value="LRR_dom_sf"/>
</dbReference>
<dbReference type="AlphaFoldDB" id="A0A7J8LC05"/>
<name>A0A7J8LC05_9ROSI</name>
<dbReference type="Pfam" id="PF13855">
    <property type="entry name" value="LRR_8"/>
    <property type="match status" value="1"/>
</dbReference>
<dbReference type="Gene3D" id="3.80.10.10">
    <property type="entry name" value="Ribonuclease Inhibitor"/>
    <property type="match status" value="1"/>
</dbReference>
<reference evidence="1 2" key="1">
    <citation type="journal article" date="2019" name="Genome Biol. Evol.">
        <title>Insights into the evolution of the New World diploid cottons (Gossypium, subgenus Houzingenia) based on genome sequencing.</title>
        <authorList>
            <person name="Grover C.E."/>
            <person name="Arick M.A. 2nd"/>
            <person name="Thrash A."/>
            <person name="Conover J.L."/>
            <person name="Sanders W.S."/>
            <person name="Peterson D.G."/>
            <person name="Frelichowski J.E."/>
            <person name="Scheffler J.A."/>
            <person name="Scheffler B.E."/>
            <person name="Wendel J.F."/>
        </authorList>
    </citation>
    <scope>NUCLEOTIDE SEQUENCE [LARGE SCALE GENOMIC DNA]</scope>
    <source>
        <strain evidence="1">157</strain>
        <tissue evidence="1">Leaf</tissue>
    </source>
</reference>
<keyword evidence="2" id="KW-1185">Reference proteome</keyword>
<organism evidence="1 2">
    <name type="scientific">Gossypium lobatum</name>
    <dbReference type="NCBI Taxonomy" id="34289"/>
    <lineage>
        <taxon>Eukaryota</taxon>
        <taxon>Viridiplantae</taxon>
        <taxon>Streptophyta</taxon>
        <taxon>Embryophyta</taxon>
        <taxon>Tracheophyta</taxon>
        <taxon>Spermatophyta</taxon>
        <taxon>Magnoliopsida</taxon>
        <taxon>eudicotyledons</taxon>
        <taxon>Gunneridae</taxon>
        <taxon>Pentapetalae</taxon>
        <taxon>rosids</taxon>
        <taxon>malvids</taxon>
        <taxon>Malvales</taxon>
        <taxon>Malvaceae</taxon>
        <taxon>Malvoideae</taxon>
        <taxon>Gossypium</taxon>
    </lineage>
</organism>
<proteinExistence type="predicted"/>
<sequence>MNRFSGKIPTSLFECKELQDIDLTDNKLEGILPKEIGNLTMLKILQLHNNLIEGKT</sequence>
<accession>A0A7J8LC05</accession>